<feature type="region of interest" description="Disordered" evidence="1">
    <location>
        <begin position="26"/>
        <end position="46"/>
    </location>
</feature>
<proteinExistence type="predicted"/>
<evidence type="ECO:0000313" key="3">
    <source>
        <dbReference type="Proteomes" id="UP000239560"/>
    </source>
</evidence>
<dbReference type="EMBL" id="LCTV02000005">
    <property type="protein sequence ID" value="PRQ75194.1"/>
    <property type="molecule type" value="Genomic_DNA"/>
</dbReference>
<evidence type="ECO:0000256" key="1">
    <source>
        <dbReference type="SAM" id="MobiDB-lite"/>
    </source>
</evidence>
<dbReference type="AlphaFoldDB" id="A0A2T0AB16"/>
<protein>
    <submittedName>
        <fullName evidence="2">Uncharacterized protein</fullName>
    </submittedName>
</protein>
<name>A0A2T0AB16_RHOTO</name>
<comment type="caution">
    <text evidence="2">The sequence shown here is derived from an EMBL/GenBank/DDBJ whole genome shotgun (WGS) entry which is preliminary data.</text>
</comment>
<feature type="compositionally biased region" description="Polar residues" evidence="1">
    <location>
        <begin position="30"/>
        <end position="39"/>
    </location>
</feature>
<evidence type="ECO:0000313" key="2">
    <source>
        <dbReference type="EMBL" id="PRQ75194.1"/>
    </source>
</evidence>
<dbReference type="Proteomes" id="UP000239560">
    <property type="component" value="Unassembled WGS sequence"/>
</dbReference>
<sequence length="164" mass="17489">MPAFAHARSTSSPSILAPIPLRPLSLVPESASSRKTPSTPDERLTLFEPPTRPVLAVIQPPSGSWSQNGGDGSILAGPSARGRHDEFLRWCCSSDPHAPADSLAGLTTSFASATAPSSTIEADYRPFPAVTTRTRTLIFHSIQKRTVPLDPPQLVFAITPFTCT</sequence>
<gene>
    <name evidence="2" type="ORF">AAT19DRAFT_14216</name>
</gene>
<accession>A0A2T0AB16</accession>
<organism evidence="2 3">
    <name type="scientific">Rhodotorula toruloides</name>
    <name type="common">Yeast</name>
    <name type="synonym">Rhodosporidium toruloides</name>
    <dbReference type="NCBI Taxonomy" id="5286"/>
    <lineage>
        <taxon>Eukaryota</taxon>
        <taxon>Fungi</taxon>
        <taxon>Dikarya</taxon>
        <taxon>Basidiomycota</taxon>
        <taxon>Pucciniomycotina</taxon>
        <taxon>Microbotryomycetes</taxon>
        <taxon>Sporidiobolales</taxon>
        <taxon>Sporidiobolaceae</taxon>
        <taxon>Rhodotorula</taxon>
    </lineage>
</organism>
<reference evidence="2 3" key="1">
    <citation type="journal article" date="2018" name="Elife">
        <title>Functional genomics of lipid metabolism in the oleaginous yeast Rhodosporidium toruloides.</title>
        <authorList>
            <person name="Coradetti S.T."/>
            <person name="Pinel D."/>
            <person name="Geiselman G."/>
            <person name="Ito M."/>
            <person name="Mondo S."/>
            <person name="Reilly M.C."/>
            <person name="Cheng Y.F."/>
            <person name="Bauer S."/>
            <person name="Grigoriev I."/>
            <person name="Gladden J.M."/>
            <person name="Simmons B.A."/>
            <person name="Brem R."/>
            <person name="Arkin A.P."/>
            <person name="Skerker J.M."/>
        </authorList>
    </citation>
    <scope>NUCLEOTIDE SEQUENCE [LARGE SCALE GENOMIC DNA]</scope>
    <source>
        <strain evidence="2 3">NBRC 0880</strain>
    </source>
</reference>
<dbReference type="OrthoDB" id="10559808at2759"/>